<dbReference type="InterPro" id="IPR001849">
    <property type="entry name" value="PH_domain"/>
</dbReference>
<feature type="region of interest" description="Disordered" evidence="1">
    <location>
        <begin position="517"/>
        <end position="568"/>
    </location>
</feature>
<dbReference type="GO" id="GO:0005737">
    <property type="term" value="C:cytoplasm"/>
    <property type="evidence" value="ECO:0007669"/>
    <property type="project" value="TreeGrafter"/>
</dbReference>
<name>A0A1X2IC30_9FUNG</name>
<feature type="compositionally biased region" description="Polar residues" evidence="1">
    <location>
        <begin position="718"/>
        <end position="742"/>
    </location>
</feature>
<dbReference type="SUPFAM" id="SSF50729">
    <property type="entry name" value="PH domain-like"/>
    <property type="match status" value="1"/>
</dbReference>
<evidence type="ECO:0008006" key="6">
    <source>
        <dbReference type="Google" id="ProtNLM"/>
    </source>
</evidence>
<feature type="compositionally biased region" description="Polar residues" evidence="1">
    <location>
        <begin position="781"/>
        <end position="801"/>
    </location>
</feature>
<dbReference type="InterPro" id="IPR035899">
    <property type="entry name" value="DBL_dom_sf"/>
</dbReference>
<feature type="compositionally biased region" description="Polar residues" evidence="1">
    <location>
        <begin position="538"/>
        <end position="568"/>
    </location>
</feature>
<dbReference type="Pfam" id="PF00621">
    <property type="entry name" value="RhoGEF"/>
    <property type="match status" value="1"/>
</dbReference>
<protein>
    <recommendedName>
        <fullName evidence="6">DH domain-containing protein</fullName>
    </recommendedName>
</protein>
<dbReference type="Gene3D" id="2.30.29.30">
    <property type="entry name" value="Pleckstrin-homology domain (PH domain)/Phosphotyrosine-binding domain (PTB)"/>
    <property type="match status" value="1"/>
</dbReference>
<feature type="compositionally biased region" description="Acidic residues" evidence="1">
    <location>
        <begin position="658"/>
        <end position="672"/>
    </location>
</feature>
<dbReference type="PROSITE" id="PS00741">
    <property type="entry name" value="DH_1"/>
    <property type="match status" value="1"/>
</dbReference>
<evidence type="ECO:0000259" key="2">
    <source>
        <dbReference type="PROSITE" id="PS50010"/>
    </source>
</evidence>
<dbReference type="InterPro" id="IPR053026">
    <property type="entry name" value="CDC42_GEF"/>
</dbReference>
<evidence type="ECO:0000256" key="1">
    <source>
        <dbReference type="SAM" id="MobiDB-lite"/>
    </source>
</evidence>
<feature type="region of interest" description="Disordered" evidence="1">
    <location>
        <begin position="658"/>
        <end position="762"/>
    </location>
</feature>
<feature type="region of interest" description="Disordered" evidence="1">
    <location>
        <begin position="414"/>
        <end position="444"/>
    </location>
</feature>
<dbReference type="Proteomes" id="UP000193560">
    <property type="component" value="Unassembled WGS sequence"/>
</dbReference>
<dbReference type="Pfam" id="PF00564">
    <property type="entry name" value="PB1"/>
    <property type="match status" value="1"/>
</dbReference>
<dbReference type="CDD" id="cd05992">
    <property type="entry name" value="PB1"/>
    <property type="match status" value="1"/>
</dbReference>
<dbReference type="STRING" id="90262.A0A1X2IC30"/>
<evidence type="ECO:0000259" key="3">
    <source>
        <dbReference type="PROSITE" id="PS51745"/>
    </source>
</evidence>
<dbReference type="PROSITE" id="PS51745">
    <property type="entry name" value="PB1"/>
    <property type="match status" value="1"/>
</dbReference>
<dbReference type="InterPro" id="IPR000219">
    <property type="entry name" value="DH_dom"/>
</dbReference>
<dbReference type="InterPro" id="IPR001331">
    <property type="entry name" value="GDS_CDC24_CS"/>
</dbReference>
<dbReference type="GO" id="GO:0031106">
    <property type="term" value="P:septin ring organization"/>
    <property type="evidence" value="ECO:0007669"/>
    <property type="project" value="TreeGrafter"/>
</dbReference>
<comment type="caution">
    <text evidence="4">The sequence shown here is derived from an EMBL/GenBank/DDBJ whole genome shotgun (WGS) entry which is preliminary data.</text>
</comment>
<dbReference type="PANTHER" id="PTHR47339:SF1">
    <property type="entry name" value="CELL DIVISION CONTROL PROTEIN 24"/>
    <property type="match status" value="1"/>
</dbReference>
<evidence type="ECO:0000313" key="5">
    <source>
        <dbReference type="Proteomes" id="UP000193560"/>
    </source>
</evidence>
<dbReference type="Gene3D" id="1.20.900.10">
    <property type="entry name" value="Dbl homology (DH) domain"/>
    <property type="match status" value="1"/>
</dbReference>
<organism evidence="4 5">
    <name type="scientific">Absidia repens</name>
    <dbReference type="NCBI Taxonomy" id="90262"/>
    <lineage>
        <taxon>Eukaryota</taxon>
        <taxon>Fungi</taxon>
        <taxon>Fungi incertae sedis</taxon>
        <taxon>Mucoromycota</taxon>
        <taxon>Mucoromycotina</taxon>
        <taxon>Mucoromycetes</taxon>
        <taxon>Mucorales</taxon>
        <taxon>Cunninghamellaceae</taxon>
        <taxon>Absidia</taxon>
    </lineage>
</organism>
<dbReference type="SMART" id="SM00233">
    <property type="entry name" value="PH"/>
    <property type="match status" value="1"/>
</dbReference>
<dbReference type="Gene3D" id="3.10.20.90">
    <property type="entry name" value="Phosphatidylinositol 3-kinase Catalytic Subunit, Chain A, domain 1"/>
    <property type="match status" value="1"/>
</dbReference>
<accession>A0A1X2IC30</accession>
<dbReference type="InterPro" id="IPR011993">
    <property type="entry name" value="PH-like_dom_sf"/>
</dbReference>
<dbReference type="InterPro" id="IPR053793">
    <property type="entry name" value="PB1-like"/>
</dbReference>
<evidence type="ECO:0000313" key="4">
    <source>
        <dbReference type="EMBL" id="ORZ13625.1"/>
    </source>
</evidence>
<feature type="domain" description="PB1" evidence="3">
    <location>
        <begin position="837"/>
        <end position="923"/>
    </location>
</feature>
<dbReference type="Pfam" id="PF06395">
    <property type="entry name" value="CDC24"/>
    <property type="match status" value="1"/>
</dbReference>
<dbReference type="InterPro" id="IPR000270">
    <property type="entry name" value="PB1_dom"/>
</dbReference>
<keyword evidence="5" id="KW-1185">Reference proteome</keyword>
<gene>
    <name evidence="4" type="ORF">BCR42DRAFT_394033</name>
</gene>
<proteinExistence type="predicted"/>
<dbReference type="OrthoDB" id="1594986at2759"/>
<dbReference type="PROSITE" id="PS50010">
    <property type="entry name" value="DH_2"/>
    <property type="match status" value="1"/>
</dbReference>
<dbReference type="GO" id="GO:0035556">
    <property type="term" value="P:intracellular signal transduction"/>
    <property type="evidence" value="ECO:0007669"/>
    <property type="project" value="InterPro"/>
</dbReference>
<dbReference type="InterPro" id="IPR033511">
    <property type="entry name" value="Cdc24/Scd1_PH_dom"/>
</dbReference>
<dbReference type="SMART" id="SM00666">
    <property type="entry name" value="PB1"/>
    <property type="match status" value="1"/>
</dbReference>
<feature type="compositionally biased region" description="Low complexity" evidence="1">
    <location>
        <begin position="819"/>
        <end position="828"/>
    </location>
</feature>
<dbReference type="GO" id="GO:0043332">
    <property type="term" value="C:mating projection tip"/>
    <property type="evidence" value="ECO:0007669"/>
    <property type="project" value="TreeGrafter"/>
</dbReference>
<dbReference type="Gene3D" id="1.10.418.10">
    <property type="entry name" value="Calponin-like domain"/>
    <property type="match status" value="1"/>
</dbReference>
<sequence>MATIDAPVLNDSITNKQATQSNSLYHSCRYVLQAISTIHRLQPYLTISDPMTATTPMSILWHFCRQGSSLCILYNTLRPGAPIPDDQSSTSSSTNVRKPKAYVYDFLLACRDQLQFCPDSLFTLKDLFEDDTNGFVRVVNIVKRVVDKMKSEGIIVVPSLDRDSDPPIPKDNRDKIVIELLKTERKYVQDLEILQHYMDEARAKEILPPDTLHELFGNLNALVDHQRKFLVEIEDQVHRAPESQRFGQLFISNEKPFAVYEPFCANFQTAQNLVNRETQALEKLSYLLSATFELPSILIKPVQRICKYPLLMKELVKTTPSHWPFYDETKQGLDAIQRVAAKVNETSRLQENLTTLQLLKERVDDWSPSDIDGFGALLLHDKFMVFRGDPGRELVVYLFEKCLFVCREEKDKDGTSNKKAQKKTKKSIGGSSMAEGSTSGGQPAHARLNVRGRILISRMVQVVDSSQDGTSSLELFWSEKYVQPGQNFHLDSFTLKCRHPEQLQLWESSLNDLIKQSKTSQIHHHHHHHPVDAHPSTLAGSPQLLSPSTTTPHFLSRLDSNASDSNYSNKEYDGHRLWDNHSIGQQSQPPLLRQHSHNAAYDMTLQQFPHSVRISPSHYSASPSACSSPNRLEVHHGSDYLHSIPTTELFTQHLLDEQNNDNQDDDLDDDYDTYSPVIHTPQTPRSCTYMPQKQQQQQQQYHHNHHHALEKQLPAIMPNNNDSVPFRLRSQSSPNIHPSQNGHPEDPSPPLPTHSYHLSHNQHPYQHSGIVKFGKRKSNDDQNASNCHPILDTTTSATNVGPSHHHHYYHPNAQQPQDALSVGSSSSPASASAHAATIKLKVYHTGSIYALVIPLTIDYPELIDRIERKMKCHSTVANLNHLIVSRLKYPDEEGDLTRLSCNDDLQMAFDLHAPKCSLNLYIS</sequence>
<dbReference type="AlphaFoldDB" id="A0A1X2IC30"/>
<feature type="compositionally biased region" description="Low complexity" evidence="1">
    <location>
        <begin position="692"/>
        <end position="701"/>
    </location>
</feature>
<dbReference type="InterPro" id="IPR036872">
    <property type="entry name" value="CH_dom_sf"/>
</dbReference>
<dbReference type="CDD" id="cd00160">
    <property type="entry name" value="RhoGEF"/>
    <property type="match status" value="1"/>
</dbReference>
<reference evidence="4 5" key="1">
    <citation type="submission" date="2016-07" db="EMBL/GenBank/DDBJ databases">
        <title>Pervasive Adenine N6-methylation of Active Genes in Fungi.</title>
        <authorList>
            <consortium name="DOE Joint Genome Institute"/>
            <person name="Mondo S.J."/>
            <person name="Dannebaum R.O."/>
            <person name="Kuo R.C."/>
            <person name="Labutti K."/>
            <person name="Haridas S."/>
            <person name="Kuo A."/>
            <person name="Salamov A."/>
            <person name="Ahrendt S.R."/>
            <person name="Lipzen A."/>
            <person name="Sullivan W."/>
            <person name="Andreopoulos W.B."/>
            <person name="Clum A."/>
            <person name="Lindquist E."/>
            <person name="Daum C."/>
            <person name="Ramamoorthy G.K."/>
            <person name="Gryganskyi A."/>
            <person name="Culley D."/>
            <person name="Magnuson J.K."/>
            <person name="James T.Y."/>
            <person name="O'Malley M.A."/>
            <person name="Stajich J.E."/>
            <person name="Spatafora J.W."/>
            <person name="Visel A."/>
            <person name="Grigoriev I.V."/>
        </authorList>
    </citation>
    <scope>NUCLEOTIDE SEQUENCE [LARGE SCALE GENOMIC DNA]</scope>
    <source>
        <strain evidence="4 5">NRRL 1336</strain>
    </source>
</reference>
<dbReference type="GO" id="GO:0005634">
    <property type="term" value="C:nucleus"/>
    <property type="evidence" value="ECO:0007669"/>
    <property type="project" value="TreeGrafter"/>
</dbReference>
<dbReference type="SMART" id="SM00325">
    <property type="entry name" value="RhoGEF"/>
    <property type="match status" value="1"/>
</dbReference>
<dbReference type="Pfam" id="PF15411">
    <property type="entry name" value="PH_10"/>
    <property type="match status" value="1"/>
</dbReference>
<dbReference type="GO" id="GO:0000935">
    <property type="term" value="C:division septum"/>
    <property type="evidence" value="ECO:0007669"/>
    <property type="project" value="TreeGrafter"/>
</dbReference>
<feature type="domain" description="DH" evidence="2">
    <location>
        <begin position="172"/>
        <end position="346"/>
    </location>
</feature>
<feature type="region of interest" description="Disordered" evidence="1">
    <location>
        <begin position="775"/>
        <end position="828"/>
    </location>
</feature>
<dbReference type="CDD" id="cd13246">
    <property type="entry name" value="PH_Scd1"/>
    <property type="match status" value="1"/>
</dbReference>
<dbReference type="SUPFAM" id="SSF54277">
    <property type="entry name" value="CAD &amp; PB1 domains"/>
    <property type="match status" value="1"/>
</dbReference>
<dbReference type="SUPFAM" id="SSF48065">
    <property type="entry name" value="DBL homology domain (DH-domain)"/>
    <property type="match status" value="1"/>
</dbReference>
<dbReference type="GO" id="GO:0005085">
    <property type="term" value="F:guanyl-nucleotide exchange factor activity"/>
    <property type="evidence" value="ECO:0007669"/>
    <property type="project" value="InterPro"/>
</dbReference>
<dbReference type="PANTHER" id="PTHR47339">
    <property type="entry name" value="CELL DIVISION CONTROL PROTEIN 24"/>
    <property type="match status" value="1"/>
</dbReference>
<feature type="compositionally biased region" description="Polar residues" evidence="1">
    <location>
        <begin position="680"/>
        <end position="691"/>
    </location>
</feature>
<dbReference type="GO" id="GO:0030010">
    <property type="term" value="P:establishment of cell polarity"/>
    <property type="evidence" value="ECO:0007669"/>
    <property type="project" value="TreeGrafter"/>
</dbReference>
<dbReference type="EMBL" id="MCGE01000016">
    <property type="protein sequence ID" value="ORZ13625.1"/>
    <property type="molecule type" value="Genomic_DNA"/>
</dbReference>
<dbReference type="InterPro" id="IPR010481">
    <property type="entry name" value="Cdc24/Scd1_N"/>
</dbReference>